<dbReference type="Pfam" id="PF01753">
    <property type="entry name" value="zf-MYND"/>
    <property type="match status" value="1"/>
</dbReference>
<dbReference type="EMBL" id="JAUIRO010000007">
    <property type="protein sequence ID" value="KAK0706289.1"/>
    <property type="molecule type" value="Genomic_DNA"/>
</dbReference>
<dbReference type="Proteomes" id="UP001172101">
    <property type="component" value="Unassembled WGS sequence"/>
</dbReference>
<evidence type="ECO:0000256" key="4">
    <source>
        <dbReference type="PROSITE-ProRule" id="PRU00134"/>
    </source>
</evidence>
<evidence type="ECO:0000313" key="7">
    <source>
        <dbReference type="Proteomes" id="UP001172101"/>
    </source>
</evidence>
<dbReference type="GO" id="GO:0008270">
    <property type="term" value="F:zinc ion binding"/>
    <property type="evidence" value="ECO:0007669"/>
    <property type="project" value="UniProtKB-KW"/>
</dbReference>
<keyword evidence="3" id="KW-0862">Zinc</keyword>
<keyword evidence="1" id="KW-0479">Metal-binding</keyword>
<keyword evidence="2 4" id="KW-0863">Zinc-finger</keyword>
<protein>
    <recommendedName>
        <fullName evidence="5">MYND-type domain-containing protein</fullName>
    </recommendedName>
</protein>
<evidence type="ECO:0000259" key="5">
    <source>
        <dbReference type="PROSITE" id="PS50865"/>
    </source>
</evidence>
<gene>
    <name evidence="6" type="ORF">B0T26DRAFT_679996</name>
</gene>
<evidence type="ECO:0000256" key="2">
    <source>
        <dbReference type="ARBA" id="ARBA00022771"/>
    </source>
</evidence>
<dbReference type="RefSeq" id="XP_060291383.1">
    <property type="nucleotide sequence ID" value="XM_060440430.1"/>
</dbReference>
<keyword evidence="7" id="KW-1185">Reference proteome</keyword>
<proteinExistence type="predicted"/>
<organism evidence="6 7">
    <name type="scientific">Lasiosphaeria miniovina</name>
    <dbReference type="NCBI Taxonomy" id="1954250"/>
    <lineage>
        <taxon>Eukaryota</taxon>
        <taxon>Fungi</taxon>
        <taxon>Dikarya</taxon>
        <taxon>Ascomycota</taxon>
        <taxon>Pezizomycotina</taxon>
        <taxon>Sordariomycetes</taxon>
        <taxon>Sordariomycetidae</taxon>
        <taxon>Sordariales</taxon>
        <taxon>Lasiosphaeriaceae</taxon>
        <taxon>Lasiosphaeria</taxon>
    </lineage>
</organism>
<evidence type="ECO:0000313" key="6">
    <source>
        <dbReference type="EMBL" id="KAK0706289.1"/>
    </source>
</evidence>
<evidence type="ECO:0000256" key="1">
    <source>
        <dbReference type="ARBA" id="ARBA00022723"/>
    </source>
</evidence>
<dbReference type="Gene3D" id="6.10.140.2220">
    <property type="match status" value="1"/>
</dbReference>
<accession>A0AA39ZZ47</accession>
<dbReference type="PROSITE" id="PS50865">
    <property type="entry name" value="ZF_MYND_2"/>
    <property type="match status" value="1"/>
</dbReference>
<reference evidence="6" key="1">
    <citation type="submission" date="2023-06" db="EMBL/GenBank/DDBJ databases">
        <title>Genome-scale phylogeny and comparative genomics of the fungal order Sordariales.</title>
        <authorList>
            <consortium name="Lawrence Berkeley National Laboratory"/>
            <person name="Hensen N."/>
            <person name="Bonometti L."/>
            <person name="Westerberg I."/>
            <person name="Brannstrom I.O."/>
            <person name="Guillou S."/>
            <person name="Cros-Aarteil S."/>
            <person name="Calhoun S."/>
            <person name="Haridas S."/>
            <person name="Kuo A."/>
            <person name="Mondo S."/>
            <person name="Pangilinan J."/>
            <person name="Riley R."/>
            <person name="LaButti K."/>
            <person name="Andreopoulos B."/>
            <person name="Lipzen A."/>
            <person name="Chen C."/>
            <person name="Yanf M."/>
            <person name="Daum C."/>
            <person name="Ng V."/>
            <person name="Clum A."/>
            <person name="Steindorff A."/>
            <person name="Ohm R."/>
            <person name="Martin F."/>
            <person name="Silar P."/>
            <person name="Natvig D."/>
            <person name="Lalanne C."/>
            <person name="Gautier V."/>
            <person name="Ament-velasquez S.L."/>
            <person name="Kruys A."/>
            <person name="Hutchinson M.I."/>
            <person name="Powell A.J."/>
            <person name="Barry K."/>
            <person name="Miller A.N."/>
            <person name="Grigoriev I.V."/>
            <person name="Debuchy R."/>
            <person name="Gladieux P."/>
            <person name="Thoren M.H."/>
            <person name="Johannesson H."/>
        </authorList>
    </citation>
    <scope>NUCLEOTIDE SEQUENCE</scope>
    <source>
        <strain evidence="6">SMH2392-1A</strain>
    </source>
</reference>
<dbReference type="AlphaFoldDB" id="A0AA39ZZ47"/>
<evidence type="ECO:0000256" key="3">
    <source>
        <dbReference type="ARBA" id="ARBA00022833"/>
    </source>
</evidence>
<dbReference type="GeneID" id="85323700"/>
<comment type="caution">
    <text evidence="6">The sequence shown here is derived from an EMBL/GenBank/DDBJ whole genome shotgun (WGS) entry which is preliminary data.</text>
</comment>
<feature type="domain" description="MYND-type" evidence="5">
    <location>
        <begin position="168"/>
        <end position="210"/>
    </location>
</feature>
<sequence>MEAKVRSFNNLPRSKKVPSGLLPNHWVFGVCHVDMHPPGDLVLAINPQSEYLNQAGPAQILSLPTTREKAEATIPYLLDAFANPTAIDPSNPTFAPWTWSTLDPDMAQAIEDGLKRHDVKPALCKVGVCTAEERDILETARARLLSTLTGVLEDIEPDAVSLGDSAKCHGCGMSRECFFQPLKRCARCGEAFYHSRECQKKHWKHHKPMCCTPGASPSLNAHNYYNTKAPTDPEAQALMSALRLEGHPNRGGTALPLHRLILTGQDTPEKMRLLFGPQYESTLTEDHENARVGYLLDPPPGSPWHVLNAFMNDPSLVRSLRPATEAEKQKVEEVREIQALIRLRVGAGKSPSSADMQAILKTFGPNWSTKLPTYTLAANTMDQGVPAGGYRSF</sequence>
<name>A0AA39ZZ47_9PEZI</name>
<dbReference type="SUPFAM" id="SSF144232">
    <property type="entry name" value="HIT/MYND zinc finger-like"/>
    <property type="match status" value="1"/>
</dbReference>
<dbReference type="InterPro" id="IPR002893">
    <property type="entry name" value="Znf_MYND"/>
</dbReference>